<keyword evidence="10" id="KW-0479">Metal-binding</keyword>
<dbReference type="InterPro" id="IPR011126">
    <property type="entry name" value="Hpr_kin/Pase_Hpr_N"/>
</dbReference>
<evidence type="ECO:0000256" key="4">
    <source>
        <dbReference type="ARBA" id="ARBA00022679"/>
    </source>
</evidence>
<dbReference type="EC" id="2.7.11.-" evidence="10"/>
<evidence type="ECO:0000313" key="13">
    <source>
        <dbReference type="EMBL" id="RKX72271.1"/>
    </source>
</evidence>
<keyword evidence="5 10" id="KW-0547">Nucleotide-binding</keyword>
<dbReference type="Proteomes" id="UP000271125">
    <property type="component" value="Unassembled WGS sequence"/>
</dbReference>
<evidence type="ECO:0000313" key="14">
    <source>
        <dbReference type="Proteomes" id="UP000271125"/>
    </source>
</evidence>
<feature type="domain" description="HPr kinase/phosphorylase C-terminal" evidence="12">
    <location>
        <begin position="140"/>
        <end position="309"/>
    </location>
</feature>
<dbReference type="Pfam" id="PF02603">
    <property type="entry name" value="Hpr_kinase_N"/>
    <property type="match status" value="1"/>
</dbReference>
<dbReference type="InterPro" id="IPR011104">
    <property type="entry name" value="Hpr_kin/Pase_C"/>
</dbReference>
<evidence type="ECO:0000256" key="9">
    <source>
        <dbReference type="ARBA" id="ARBA00047657"/>
    </source>
</evidence>
<keyword evidence="10" id="KW-0460">Magnesium</keyword>
<dbReference type="HAMAP" id="MF_01249">
    <property type="entry name" value="HPr_kinase"/>
    <property type="match status" value="1"/>
</dbReference>
<evidence type="ECO:0000256" key="8">
    <source>
        <dbReference type="ARBA" id="ARBA00023268"/>
    </source>
</evidence>
<comment type="miscellaneous">
    <text evidence="10">Both phosphorylation and phosphorolysis are carried out by the same active site and suggest a common mechanism for both reactions.</text>
</comment>
<keyword evidence="8 10" id="KW-0511">Multifunctional enzyme</keyword>
<evidence type="ECO:0000256" key="1">
    <source>
        <dbReference type="ARBA" id="ARBA00001120"/>
    </source>
</evidence>
<dbReference type="Gene3D" id="3.40.1390.20">
    <property type="entry name" value="HprK N-terminal domain-like"/>
    <property type="match status" value="1"/>
</dbReference>
<organism evidence="13 14">
    <name type="scientific">candidate division TA06 bacterium</name>
    <dbReference type="NCBI Taxonomy" id="2250710"/>
    <lineage>
        <taxon>Bacteria</taxon>
        <taxon>Bacteria division TA06</taxon>
    </lineage>
</organism>
<comment type="subunit">
    <text evidence="10">Homohexamer.</text>
</comment>
<feature type="active site" evidence="10">
    <location>
        <position position="256"/>
    </location>
</feature>
<evidence type="ECO:0000256" key="2">
    <source>
        <dbReference type="ARBA" id="ARBA00006883"/>
    </source>
</evidence>
<accession>A0A660SQB0</accession>
<keyword evidence="7 10" id="KW-0067">ATP-binding</keyword>
<dbReference type="GO" id="GO:0006109">
    <property type="term" value="P:regulation of carbohydrate metabolic process"/>
    <property type="evidence" value="ECO:0007669"/>
    <property type="project" value="UniProtKB-UniRule"/>
</dbReference>
<feature type="active site" evidence="10">
    <location>
        <position position="148"/>
    </location>
</feature>
<feature type="region of interest" description="Important for the catalytic mechanism of both phosphorylation and dephosphorylation" evidence="10">
    <location>
        <begin position="214"/>
        <end position="223"/>
    </location>
</feature>
<proteinExistence type="inferred from homology"/>
<protein>
    <recommendedName>
        <fullName evidence="10">HPr kinase/phosphorylase</fullName>
        <shortName evidence="10">HPrK/P</shortName>
        <ecNumber evidence="10">2.7.11.-</ecNumber>
        <ecNumber evidence="10">2.7.4.-</ecNumber>
    </recommendedName>
    <alternativeName>
        <fullName evidence="10">HPr(Ser) kinase/phosphorylase</fullName>
    </alternativeName>
</protein>
<feature type="active site" description="Proton acceptor; for phosphorylation activity. Proton donor; for dephosphorylation activity" evidence="10">
    <location>
        <position position="187"/>
    </location>
</feature>
<dbReference type="AlphaFoldDB" id="A0A660SQB0"/>
<feature type="region of interest" description="Important for the catalytic mechanism of dephosphorylation" evidence="10">
    <location>
        <begin position="277"/>
        <end position="282"/>
    </location>
</feature>
<dbReference type="GO" id="GO:0004712">
    <property type="term" value="F:protein serine/threonine/tyrosine kinase activity"/>
    <property type="evidence" value="ECO:0007669"/>
    <property type="project" value="UniProtKB-UniRule"/>
</dbReference>
<dbReference type="GO" id="GO:0000287">
    <property type="term" value="F:magnesium ion binding"/>
    <property type="evidence" value="ECO:0007669"/>
    <property type="project" value="UniProtKB-UniRule"/>
</dbReference>
<dbReference type="PANTHER" id="PTHR30305">
    <property type="entry name" value="PROTEIN YJDM-RELATED"/>
    <property type="match status" value="1"/>
</dbReference>
<dbReference type="InterPro" id="IPR028979">
    <property type="entry name" value="Ser_kin/Pase_Hpr-like_N_sf"/>
</dbReference>
<gene>
    <name evidence="10 13" type="primary">hprK</name>
    <name evidence="13" type="ORF">DRP43_01165</name>
</gene>
<dbReference type="GO" id="GO:0005524">
    <property type="term" value="F:ATP binding"/>
    <property type="evidence" value="ECO:0007669"/>
    <property type="project" value="UniProtKB-UniRule"/>
</dbReference>
<evidence type="ECO:0000256" key="6">
    <source>
        <dbReference type="ARBA" id="ARBA00022777"/>
    </source>
</evidence>
<evidence type="ECO:0000256" key="10">
    <source>
        <dbReference type="HAMAP-Rule" id="MF_01249"/>
    </source>
</evidence>
<feature type="binding site" evidence="10">
    <location>
        <position position="215"/>
    </location>
    <ligand>
        <name>Mg(2+)</name>
        <dbReference type="ChEBI" id="CHEBI:18420"/>
    </ligand>
</feature>
<comment type="function">
    <text evidence="10">Catalyzes the ATP- as well as the pyrophosphate-dependent phosphorylation of a specific serine residue in HPr, a phosphocarrier protein of the phosphoenolpyruvate-dependent sugar phosphotransferase system (PTS). HprK/P also catalyzes the pyrophosphate-producing, inorganic phosphate-dependent dephosphorylation (phosphorolysis) of seryl-phosphorylated HPr (P-Ser-HPr).</text>
</comment>
<evidence type="ECO:0000259" key="11">
    <source>
        <dbReference type="Pfam" id="PF02603"/>
    </source>
</evidence>
<reference evidence="13 14" key="1">
    <citation type="submission" date="2018-06" db="EMBL/GenBank/DDBJ databases">
        <title>Extensive metabolic versatility and redundancy in microbially diverse, dynamic hydrothermal sediments.</title>
        <authorList>
            <person name="Dombrowski N."/>
            <person name="Teske A."/>
            <person name="Baker B.J."/>
        </authorList>
    </citation>
    <scope>NUCLEOTIDE SEQUENCE [LARGE SCALE GENOMIC DNA]</scope>
    <source>
        <strain evidence="13">B10_G13</strain>
    </source>
</reference>
<evidence type="ECO:0000259" key="12">
    <source>
        <dbReference type="Pfam" id="PF07475"/>
    </source>
</evidence>
<dbReference type="SUPFAM" id="SSF75138">
    <property type="entry name" value="HprK N-terminal domain-like"/>
    <property type="match status" value="1"/>
</dbReference>
<name>A0A660SQB0_UNCT6</name>
<dbReference type="EC" id="2.7.4.-" evidence="10"/>
<comment type="similarity">
    <text evidence="2 10">Belongs to the HPrK/P family.</text>
</comment>
<dbReference type="EMBL" id="QNBD01000034">
    <property type="protein sequence ID" value="RKX72271.1"/>
    <property type="molecule type" value="Genomic_DNA"/>
</dbReference>
<feature type="domain" description="HPr(Ser) kinase/phosphorylase N-terminal" evidence="11">
    <location>
        <begin position="11"/>
        <end position="137"/>
    </location>
</feature>
<dbReference type="Pfam" id="PF07475">
    <property type="entry name" value="Hpr_kinase_C"/>
    <property type="match status" value="1"/>
</dbReference>
<dbReference type="SUPFAM" id="SSF53795">
    <property type="entry name" value="PEP carboxykinase-like"/>
    <property type="match status" value="1"/>
</dbReference>
<dbReference type="GO" id="GO:0000155">
    <property type="term" value="F:phosphorelay sensor kinase activity"/>
    <property type="evidence" value="ECO:0007669"/>
    <property type="project" value="InterPro"/>
</dbReference>
<keyword evidence="6 10" id="KW-0418">Kinase</keyword>
<feature type="active site" evidence="10">
    <location>
        <position position="169"/>
    </location>
</feature>
<keyword evidence="4 10" id="KW-0808">Transferase</keyword>
<feature type="binding site" evidence="10">
    <location>
        <position position="170"/>
    </location>
    <ligand>
        <name>Mg(2+)</name>
        <dbReference type="ChEBI" id="CHEBI:18420"/>
    </ligand>
</feature>
<keyword evidence="3 10" id="KW-0723">Serine/threonine-protein kinase</keyword>
<dbReference type="PANTHER" id="PTHR30305:SF1">
    <property type="entry name" value="HPR KINASE_PHOSPHORYLASE"/>
    <property type="match status" value="1"/>
</dbReference>
<dbReference type="NCBIfam" id="TIGR00679">
    <property type="entry name" value="hpr-ser"/>
    <property type="match status" value="1"/>
</dbReference>
<comment type="catalytic activity">
    <reaction evidence="1 10">
        <text>[HPr protein]-L-serine + ATP = [HPr protein]-O-phospho-L-serine + ADP + H(+)</text>
        <dbReference type="Rhea" id="RHEA:46600"/>
        <dbReference type="Rhea" id="RHEA-COMP:11602"/>
        <dbReference type="Rhea" id="RHEA-COMP:11603"/>
        <dbReference type="ChEBI" id="CHEBI:15378"/>
        <dbReference type="ChEBI" id="CHEBI:29999"/>
        <dbReference type="ChEBI" id="CHEBI:30616"/>
        <dbReference type="ChEBI" id="CHEBI:83421"/>
        <dbReference type="ChEBI" id="CHEBI:456216"/>
    </reaction>
</comment>
<dbReference type="Gene3D" id="3.40.50.300">
    <property type="entry name" value="P-loop containing nucleotide triphosphate hydrolases"/>
    <property type="match status" value="1"/>
</dbReference>
<sequence length="331" mass="37609">MTESIIQKEITVGEFFERKKDDFGLQSLTGEVGFENKIVSPDINRPGLILTGFKNYFLYQRIQIIGQTEYSYLNILSIAKKRKAIRDLISFKIPVIIITKGLDFENYFIRVAKKNKIPILITKELTTNFIHKIAMFLNSQLAPEIILHGSLVDVYGIGVLIRGESGIGKSELALDLVERGHRIVSDDIVSIRRRSQEILMGSGLKDRESLQHFMEIRGIGIIDLARIFGIRGIRLHKRVEIQIDLVKWRKNIDYERAGLTQDMIDILGVKIPHIVIPLVTGKNVSVIVEVVALNHQLKLIGIDAAQIFDLKLIDLMKREGQKLASLDEDME</sequence>
<feature type="binding site" evidence="10">
    <location>
        <begin position="163"/>
        <end position="170"/>
    </location>
    <ligand>
        <name>ATP</name>
        <dbReference type="ChEBI" id="CHEBI:30616"/>
    </ligand>
</feature>
<dbReference type="InterPro" id="IPR027417">
    <property type="entry name" value="P-loop_NTPase"/>
</dbReference>
<dbReference type="CDD" id="cd01918">
    <property type="entry name" value="HprK_C"/>
    <property type="match status" value="1"/>
</dbReference>
<comment type="caution">
    <text evidence="13">The sequence shown here is derived from an EMBL/GenBank/DDBJ whole genome shotgun (WGS) entry which is preliminary data.</text>
</comment>
<evidence type="ECO:0000256" key="5">
    <source>
        <dbReference type="ARBA" id="ARBA00022741"/>
    </source>
</evidence>
<comment type="catalytic activity">
    <reaction evidence="9 10">
        <text>[HPr protein]-O-phospho-L-serine + phosphate + H(+) = [HPr protein]-L-serine + diphosphate</text>
        <dbReference type="Rhea" id="RHEA:46604"/>
        <dbReference type="Rhea" id="RHEA-COMP:11602"/>
        <dbReference type="Rhea" id="RHEA-COMP:11603"/>
        <dbReference type="ChEBI" id="CHEBI:15378"/>
        <dbReference type="ChEBI" id="CHEBI:29999"/>
        <dbReference type="ChEBI" id="CHEBI:33019"/>
        <dbReference type="ChEBI" id="CHEBI:43474"/>
        <dbReference type="ChEBI" id="CHEBI:83421"/>
    </reaction>
</comment>
<comment type="domain">
    <text evidence="10">The Walker A ATP-binding motif also binds Pi and PPi.</text>
</comment>
<dbReference type="InterPro" id="IPR003755">
    <property type="entry name" value="HPr(Ser)_kin/Pase"/>
</dbReference>
<evidence type="ECO:0000256" key="7">
    <source>
        <dbReference type="ARBA" id="ARBA00022840"/>
    </source>
</evidence>
<dbReference type="GO" id="GO:0004674">
    <property type="term" value="F:protein serine/threonine kinase activity"/>
    <property type="evidence" value="ECO:0007669"/>
    <property type="project" value="UniProtKB-KW"/>
</dbReference>
<evidence type="ECO:0000256" key="3">
    <source>
        <dbReference type="ARBA" id="ARBA00022527"/>
    </source>
</evidence>
<comment type="cofactor">
    <cofactor evidence="10">
        <name>Mg(2+)</name>
        <dbReference type="ChEBI" id="CHEBI:18420"/>
    </cofactor>
</comment>